<comment type="subcellular location">
    <subcellularLocation>
        <location evidence="1">Membrane</location>
    </subcellularLocation>
</comment>
<keyword evidence="3" id="KW-0472">Membrane</keyword>
<evidence type="ECO:0000256" key="2">
    <source>
        <dbReference type="ARBA" id="ARBA00022729"/>
    </source>
</evidence>
<dbReference type="Gene3D" id="3.30.1370.120">
    <property type="match status" value="3"/>
</dbReference>
<dbReference type="GO" id="GO:0015627">
    <property type="term" value="C:type II protein secretion system complex"/>
    <property type="evidence" value="ECO:0007669"/>
    <property type="project" value="TreeGrafter"/>
</dbReference>
<dbReference type="Proteomes" id="UP000321110">
    <property type="component" value="Unassembled WGS sequence"/>
</dbReference>
<sequence>MTDRTFLSPKRLPLVLLLAAGCLGAPLPVAFAAQPAAAVTQGAETWTINMKDADIRDFIDQVAEISGETFVVDPRVKGQVTVISKHPLGLEEVYQLFLSVMSTHGFSVLAQGDQARIVPVTEARSAANSSNSAPDDVQTELIQVQHTSVNELIPLIRPLVPQNGHLAAVAASNALIISDRRANIERIRQLINDLDAQGGGDYNVINLQHAWVLDAAEALNSAVMRNERKDGAGTRVIADARTNRLIILGPPAARQRLANLARSLDIPSTRSANARVIRLRHSDAKSLAETLGDVAEGLKTPEGGEAANSKPQNILIRADESLNALVLLAEPDTVATLEEIVRNLDVPRVQVMVEAAIVEISGDISDALGVQWASTA</sequence>
<feature type="chain" id="PRO_5022967963" evidence="4">
    <location>
        <begin position="33"/>
        <end position="376"/>
    </location>
</feature>
<feature type="non-terminal residue" evidence="7">
    <location>
        <position position="376"/>
    </location>
</feature>
<accession>A0A5C7WC79</accession>
<keyword evidence="2 4" id="KW-0732">Signal</keyword>
<name>A0A5C7WC79_AQUAC</name>
<dbReference type="FunFam" id="3.30.1370.120:FF:000011">
    <property type="entry name" value="Type II secretion system protein"/>
    <property type="match status" value="1"/>
</dbReference>
<dbReference type="Pfam" id="PF21305">
    <property type="entry name" value="type_II_gspD_N0"/>
    <property type="match status" value="1"/>
</dbReference>
<evidence type="ECO:0000259" key="5">
    <source>
        <dbReference type="Pfam" id="PF03958"/>
    </source>
</evidence>
<evidence type="ECO:0000313" key="7">
    <source>
        <dbReference type="EMBL" id="TXI34713.1"/>
    </source>
</evidence>
<dbReference type="AlphaFoldDB" id="A0A5C7WC79"/>
<dbReference type="GO" id="GO:0016020">
    <property type="term" value="C:membrane"/>
    <property type="evidence" value="ECO:0007669"/>
    <property type="project" value="UniProtKB-SubCell"/>
</dbReference>
<organism evidence="7 8">
    <name type="scientific">Aquipseudomonas alcaligenes</name>
    <name type="common">Pseudomonas alcaligenes</name>
    <dbReference type="NCBI Taxonomy" id="43263"/>
    <lineage>
        <taxon>Bacteria</taxon>
        <taxon>Pseudomonadati</taxon>
        <taxon>Pseudomonadota</taxon>
        <taxon>Gammaproteobacteria</taxon>
        <taxon>Pseudomonadales</taxon>
        <taxon>Pseudomonadaceae</taxon>
        <taxon>Aquipseudomonas</taxon>
    </lineage>
</organism>
<reference evidence="7 8" key="1">
    <citation type="submission" date="2018-09" db="EMBL/GenBank/DDBJ databases">
        <title>Metagenome Assembled Genomes from an Advanced Water Purification Facility.</title>
        <authorList>
            <person name="Stamps B.W."/>
            <person name="Spear J.R."/>
        </authorList>
    </citation>
    <scope>NUCLEOTIDE SEQUENCE [LARGE SCALE GENOMIC DNA]</scope>
    <source>
        <strain evidence="7">Bin_52_1</strain>
    </source>
</reference>
<evidence type="ECO:0000313" key="8">
    <source>
        <dbReference type="Proteomes" id="UP000321110"/>
    </source>
</evidence>
<dbReference type="InterPro" id="IPR049371">
    <property type="entry name" value="GspD-like_N0"/>
</dbReference>
<dbReference type="InterPro" id="IPR005644">
    <property type="entry name" value="NolW-like"/>
</dbReference>
<evidence type="ECO:0000256" key="1">
    <source>
        <dbReference type="ARBA" id="ARBA00004370"/>
    </source>
</evidence>
<feature type="domain" description="GspD-like N0" evidence="6">
    <location>
        <begin position="48"/>
        <end position="113"/>
    </location>
</feature>
<comment type="caution">
    <text evidence="7">The sequence shown here is derived from an EMBL/GenBank/DDBJ whole genome shotgun (WGS) entry which is preliminary data.</text>
</comment>
<dbReference type="GO" id="GO:0009306">
    <property type="term" value="P:protein secretion"/>
    <property type="evidence" value="ECO:0007669"/>
    <property type="project" value="TreeGrafter"/>
</dbReference>
<proteinExistence type="predicted"/>
<protein>
    <submittedName>
        <fullName evidence="7">Type II secretion system protein GspD</fullName>
    </submittedName>
</protein>
<feature type="domain" description="NolW-like" evidence="5">
    <location>
        <begin position="139"/>
        <end position="197"/>
    </location>
</feature>
<feature type="domain" description="NolW-like" evidence="5">
    <location>
        <begin position="275"/>
        <end position="349"/>
    </location>
</feature>
<feature type="signal peptide" evidence="4">
    <location>
        <begin position="1"/>
        <end position="32"/>
    </location>
</feature>
<dbReference type="EMBL" id="SSFO01000058">
    <property type="protein sequence ID" value="TXI34713.1"/>
    <property type="molecule type" value="Genomic_DNA"/>
</dbReference>
<evidence type="ECO:0000256" key="4">
    <source>
        <dbReference type="SAM" id="SignalP"/>
    </source>
</evidence>
<evidence type="ECO:0000256" key="3">
    <source>
        <dbReference type="ARBA" id="ARBA00023136"/>
    </source>
</evidence>
<dbReference type="PANTHER" id="PTHR30332:SF24">
    <property type="entry name" value="SECRETIN GSPD-RELATED"/>
    <property type="match status" value="1"/>
</dbReference>
<dbReference type="Pfam" id="PF03958">
    <property type="entry name" value="Secretin_N"/>
    <property type="match status" value="3"/>
</dbReference>
<evidence type="ECO:0000259" key="6">
    <source>
        <dbReference type="Pfam" id="PF21305"/>
    </source>
</evidence>
<dbReference type="PANTHER" id="PTHR30332">
    <property type="entry name" value="PROBABLE GENERAL SECRETION PATHWAY PROTEIN D"/>
    <property type="match status" value="1"/>
</dbReference>
<feature type="domain" description="NolW-like" evidence="5">
    <location>
        <begin position="204"/>
        <end position="269"/>
    </location>
</feature>
<dbReference type="InterPro" id="IPR050810">
    <property type="entry name" value="Bact_Secretion_Sys_Channel"/>
</dbReference>
<gene>
    <name evidence="7" type="ORF">E6Q69_03310</name>
</gene>
<dbReference type="InterPro" id="IPR038591">
    <property type="entry name" value="NolW-like_sf"/>
</dbReference>
<dbReference type="PROSITE" id="PS51257">
    <property type="entry name" value="PROKAR_LIPOPROTEIN"/>
    <property type="match status" value="1"/>
</dbReference>